<reference evidence="2" key="1">
    <citation type="journal article" date="2011" name="Nature">
        <title>Genome sequence and analysis of the tuber crop potato.</title>
        <authorList>
            <consortium name="The Potato Genome Sequencing Consortium"/>
        </authorList>
    </citation>
    <scope>NUCLEOTIDE SEQUENCE [LARGE SCALE GENOMIC DNA]</scope>
    <source>
        <strain evidence="2">cv. DM1-3 516 R44</strain>
    </source>
</reference>
<evidence type="ECO:0000313" key="2">
    <source>
        <dbReference type="Proteomes" id="UP000011115"/>
    </source>
</evidence>
<accession>M1DXP7</accession>
<dbReference type="HOGENOM" id="CLU_029307_11_1_1"/>
<name>M1DXP7_SOLTU</name>
<evidence type="ECO:0000313" key="1">
    <source>
        <dbReference type="EnsemblPlants" id="PGSC0003DMT400096091"/>
    </source>
</evidence>
<dbReference type="InParanoid" id="M1DXP7"/>
<keyword evidence="2" id="KW-1185">Reference proteome</keyword>
<sequence>MSMIFETLEIPDMPTDTEIPLATTRDEVRVEEVDAAESEAETDEEQLGFDEEASYEGVTEIEEAMVDSVVQISLADTATADPSGVRTVDVTLGTDAQYQSVVPGTDTPTDGATV</sequence>
<dbReference type="PaxDb" id="4113-PGSC0003DMT400096091"/>
<dbReference type="Gramene" id="PGSC0003DMT400096091">
    <property type="protein sequence ID" value="PGSC0003DMT400096091"/>
    <property type="gene ID" value="PGSC0003DMG400045662"/>
</dbReference>
<dbReference type="AlphaFoldDB" id="M1DXP7"/>
<protein>
    <submittedName>
        <fullName evidence="1">Polyprotein protein</fullName>
    </submittedName>
</protein>
<proteinExistence type="predicted"/>
<dbReference type="EnsemblPlants" id="PGSC0003DMT400096091">
    <property type="protein sequence ID" value="PGSC0003DMT400096091"/>
    <property type="gene ID" value="PGSC0003DMG400045662"/>
</dbReference>
<organism evidence="1 2">
    <name type="scientific">Solanum tuberosum</name>
    <name type="common">Potato</name>
    <dbReference type="NCBI Taxonomy" id="4113"/>
    <lineage>
        <taxon>Eukaryota</taxon>
        <taxon>Viridiplantae</taxon>
        <taxon>Streptophyta</taxon>
        <taxon>Embryophyta</taxon>
        <taxon>Tracheophyta</taxon>
        <taxon>Spermatophyta</taxon>
        <taxon>Magnoliopsida</taxon>
        <taxon>eudicotyledons</taxon>
        <taxon>Gunneridae</taxon>
        <taxon>Pentapetalae</taxon>
        <taxon>asterids</taxon>
        <taxon>lamiids</taxon>
        <taxon>Solanales</taxon>
        <taxon>Solanaceae</taxon>
        <taxon>Solanoideae</taxon>
        <taxon>Solaneae</taxon>
        <taxon>Solanum</taxon>
    </lineage>
</organism>
<dbReference type="Proteomes" id="UP000011115">
    <property type="component" value="Unassembled WGS sequence"/>
</dbReference>
<reference evidence="1" key="2">
    <citation type="submission" date="2015-06" db="UniProtKB">
        <authorList>
            <consortium name="EnsemblPlants"/>
        </authorList>
    </citation>
    <scope>IDENTIFICATION</scope>
    <source>
        <strain evidence="1">DM1-3 516 R44</strain>
    </source>
</reference>